<sequence length="388" mass="45381">MEEKRVLLYGMEQYRSAFFSAVVEGKFEWLLTERPNTGELYRYVIDSYNVTLNRLIRTSLEKLTSLEAWQNFSKEWPNYLMKESKTLLLWDEYYQSMEKNPKNQLLSIFKEAMKAPKLLRDGCVICYKNEENKQINVWGVIKRGCKNGIDMAKDHPHVYIYFILDGIDMRAVFSKARAKKYDGKHTNRELRALFRKWADMKDKVIFIEENKEVAAPWIKGKYVRLWKKYNKQRINRLLAKKANEEKSNELQNSSGESQAKLAPNQPDVLPILIEEPQVKLRPIQPDALPILSEEPQAKLRPNQTDVSPILSEEQQEKRKPIQSDVSPIPSEKQQENMKTFQSNVSLTSSKNQQAKLKTFHSICSFSKQQAAKSKPKRKKIFRGHCICL</sequence>
<feature type="region of interest" description="Disordered" evidence="1">
    <location>
        <begin position="244"/>
        <end position="263"/>
    </location>
</feature>
<protein>
    <submittedName>
        <fullName evidence="2">Uncharacterized protein</fullName>
    </submittedName>
</protein>
<feature type="region of interest" description="Disordered" evidence="1">
    <location>
        <begin position="292"/>
        <end position="334"/>
    </location>
</feature>
<dbReference type="Proteomes" id="UP000664360">
    <property type="component" value="Chromosome"/>
</dbReference>
<evidence type="ECO:0000313" key="2">
    <source>
        <dbReference type="EMBL" id="WYJ79362.1"/>
    </source>
</evidence>
<proteinExistence type="predicted"/>
<gene>
    <name evidence="2" type="ORF">DOK79_000874</name>
</gene>
<name>A0ABZ2SUS3_9ENTE</name>
<dbReference type="RefSeq" id="WP_206853935.1">
    <property type="nucleotide sequence ID" value="NZ_CP147250.1"/>
</dbReference>
<evidence type="ECO:0000313" key="3">
    <source>
        <dbReference type="Proteomes" id="UP000664360"/>
    </source>
</evidence>
<accession>A0ABZ2SUS3</accession>
<dbReference type="EMBL" id="CP147250">
    <property type="protein sequence ID" value="WYJ79362.1"/>
    <property type="molecule type" value="Genomic_DNA"/>
</dbReference>
<evidence type="ECO:0000256" key="1">
    <source>
        <dbReference type="SAM" id="MobiDB-lite"/>
    </source>
</evidence>
<keyword evidence="3" id="KW-1185">Reference proteome</keyword>
<reference evidence="2 3" key="1">
    <citation type="submission" date="2024-03" db="EMBL/GenBank/DDBJ databases">
        <title>The Genome Sequence of Enterococcus sp. DIV1094.</title>
        <authorList>
            <consortium name="The Broad Institute Genomics Platform"/>
            <consortium name="The Broad Institute Microbial Omics Core"/>
            <consortium name="The Broad Institute Genomic Center for Infectious Diseases"/>
            <person name="Earl A."/>
            <person name="Manson A."/>
            <person name="Gilmore M."/>
            <person name="Schwartman J."/>
            <person name="Shea T."/>
            <person name="Abouelleil A."/>
            <person name="Cao P."/>
            <person name="Chapman S."/>
            <person name="Cusick C."/>
            <person name="Young S."/>
            <person name="Neafsey D."/>
            <person name="Nusbaum C."/>
            <person name="Birren B."/>
        </authorList>
    </citation>
    <scope>NUCLEOTIDE SEQUENCE [LARGE SCALE GENOMIC DNA]</scope>
    <source>
        <strain evidence="2 3">DIV1094</strain>
    </source>
</reference>
<organism evidence="2 3">
    <name type="scientific">Candidatus Enterococcus mangumiae</name>
    <dbReference type="NCBI Taxonomy" id="2230878"/>
    <lineage>
        <taxon>Bacteria</taxon>
        <taxon>Bacillati</taxon>
        <taxon>Bacillota</taxon>
        <taxon>Bacilli</taxon>
        <taxon>Lactobacillales</taxon>
        <taxon>Enterococcaceae</taxon>
        <taxon>Enterococcus</taxon>
    </lineage>
</organism>